<dbReference type="EMBL" id="LR798200">
    <property type="protein sequence ID" value="CAB5162313.1"/>
    <property type="molecule type" value="Genomic_DNA"/>
</dbReference>
<evidence type="ECO:0000313" key="1">
    <source>
        <dbReference type="EMBL" id="CAB5162313.1"/>
    </source>
</evidence>
<organism evidence="1">
    <name type="scientific">uncultured Caudovirales phage</name>
    <dbReference type="NCBI Taxonomy" id="2100421"/>
    <lineage>
        <taxon>Viruses</taxon>
        <taxon>Duplodnaviria</taxon>
        <taxon>Heunggongvirae</taxon>
        <taxon>Uroviricota</taxon>
        <taxon>Caudoviricetes</taxon>
        <taxon>Peduoviridae</taxon>
        <taxon>Maltschvirus</taxon>
        <taxon>Maltschvirus maltsch</taxon>
    </lineage>
</organism>
<proteinExistence type="predicted"/>
<dbReference type="InterPro" id="IPR049302">
    <property type="entry name" value="Gp10-like"/>
</dbReference>
<gene>
    <name evidence="1" type="ORF">UFOVP152_19</name>
</gene>
<protein>
    <submittedName>
        <fullName evidence="1">Uncharacterized protein</fullName>
    </submittedName>
</protein>
<name>A0A6J7W9B2_9CAUD</name>
<accession>A0A6J7W9B2</accession>
<sequence length="103" mass="10704">MKLVSMATEADDYPEVSSPSKYGYGLMLRLDEDQCEALGITEALRAGTKVTLQAIGLVTSATESVESDGDDTGPDVCLSIQITDLGVQAQGTASNAATLLFGD</sequence>
<reference evidence="1" key="1">
    <citation type="submission" date="2020-05" db="EMBL/GenBank/DDBJ databases">
        <authorList>
            <person name="Chiriac C."/>
            <person name="Salcher M."/>
            <person name="Ghai R."/>
            <person name="Kavagutti S V."/>
        </authorList>
    </citation>
    <scope>NUCLEOTIDE SEQUENCE</scope>
</reference>
<dbReference type="Pfam" id="PF21628">
    <property type="entry name" value="Gp10-like"/>
    <property type="match status" value="1"/>
</dbReference>